<gene>
    <name evidence="4" type="ORF">BJF91_05945</name>
    <name evidence="3" type="ORF">GGQ71_003989</name>
</gene>
<feature type="transmembrane region" description="Helical" evidence="1">
    <location>
        <begin position="309"/>
        <end position="332"/>
    </location>
</feature>
<proteinExistence type="predicted"/>
<evidence type="ECO:0000256" key="1">
    <source>
        <dbReference type="SAM" id="Phobius"/>
    </source>
</evidence>
<dbReference type="EMBL" id="MKIN01000020">
    <property type="protein sequence ID" value="OLP50792.1"/>
    <property type="molecule type" value="Genomic_DNA"/>
</dbReference>
<dbReference type="RefSeq" id="WP_075613496.1">
    <property type="nucleotide sequence ID" value="NZ_JACIED010000005.1"/>
</dbReference>
<sequence length="359" mass="39756">MTHQEGHVRPQIGMLPSLQILRFIAAFSVVLYHAGSGLAVEYGGINNPFFFGTMGVDIFFILSGFIISYSTDASRGIGHFLHRRFARVVPLYWLLTLAIILVALIKPNMLNSTVVTVETVVKSFLFIPFPKPNGTLQPLLFLGWTLCYEIFFYCLYALCMLWRGKADILCPLILVALVTMHEIWPHGSMLWHFYFNPVLIEFALGIALCQIYRRSAFFQAGSDAIAVLLVGAACLLYWLVSNLPVHQVVAPSIFSTLVVSGFLFWRSPKGAIASLLVMLGNASYSLYLIHPYFIQAAIKIFGKMMGTVALTAAVAVTVALTILLSVLIFRLIEKPLQKVVLKIGKTPMTKPEMGTATGI</sequence>
<dbReference type="InterPro" id="IPR002656">
    <property type="entry name" value="Acyl_transf_3_dom"/>
</dbReference>
<dbReference type="EMBL" id="JACIED010000005">
    <property type="protein sequence ID" value="MBB4009701.1"/>
    <property type="molecule type" value="Genomic_DNA"/>
</dbReference>
<feature type="transmembrane region" description="Helical" evidence="1">
    <location>
        <begin position="139"/>
        <end position="159"/>
    </location>
</feature>
<evidence type="ECO:0000313" key="5">
    <source>
        <dbReference type="Proteomes" id="UP000185598"/>
    </source>
</evidence>
<keyword evidence="1" id="KW-0812">Transmembrane</keyword>
<evidence type="ECO:0000313" key="3">
    <source>
        <dbReference type="EMBL" id="MBB4009701.1"/>
    </source>
</evidence>
<feature type="transmembrane region" description="Helical" evidence="1">
    <location>
        <begin position="272"/>
        <end position="289"/>
    </location>
</feature>
<evidence type="ECO:0000259" key="2">
    <source>
        <dbReference type="Pfam" id="PF01757"/>
    </source>
</evidence>
<evidence type="ECO:0000313" key="4">
    <source>
        <dbReference type="EMBL" id="OLP50792.1"/>
    </source>
</evidence>
<reference evidence="3 6" key="2">
    <citation type="submission" date="2020-08" db="EMBL/GenBank/DDBJ databases">
        <title>Genomic Encyclopedia of Type Strains, Phase IV (KMG-IV): sequencing the most valuable type-strain genomes for metagenomic binning, comparative biology and taxonomic classification.</title>
        <authorList>
            <person name="Goeker M."/>
        </authorList>
    </citation>
    <scope>NUCLEOTIDE SEQUENCE [LARGE SCALE GENOMIC DNA]</scope>
    <source>
        <strain evidence="3 6">DSM 100021</strain>
    </source>
</reference>
<dbReference type="Proteomes" id="UP000185598">
    <property type="component" value="Unassembled WGS sequence"/>
</dbReference>
<comment type="caution">
    <text evidence="4">The sequence shown here is derived from an EMBL/GenBank/DDBJ whole genome shotgun (WGS) entry which is preliminary data.</text>
</comment>
<feature type="transmembrane region" description="Helical" evidence="1">
    <location>
        <begin position="49"/>
        <end position="67"/>
    </location>
</feature>
<keyword evidence="5" id="KW-1185">Reference proteome</keyword>
<keyword evidence="1" id="KW-0472">Membrane</keyword>
<dbReference type="STRING" id="887144.BJF91_05945"/>
<protein>
    <submittedName>
        <fullName evidence="3">Peptidoglycan/LPS O-acetylase OafA/YrhL</fullName>
    </submittedName>
</protein>
<reference evidence="4 5" key="1">
    <citation type="submission" date="2016-09" db="EMBL/GenBank/DDBJ databases">
        <title>Rhizobium oryziradicis sp. nov., isolated from the root of rice.</title>
        <authorList>
            <person name="Zhao J."/>
            <person name="Zhang X."/>
        </authorList>
    </citation>
    <scope>NUCLEOTIDE SEQUENCE [LARGE SCALE GENOMIC DNA]</scope>
    <source>
        <strain evidence="4 5">14971</strain>
    </source>
</reference>
<evidence type="ECO:0000313" key="6">
    <source>
        <dbReference type="Proteomes" id="UP000544107"/>
    </source>
</evidence>
<dbReference type="PANTHER" id="PTHR23028:SF53">
    <property type="entry name" value="ACYL_TRANSF_3 DOMAIN-CONTAINING PROTEIN"/>
    <property type="match status" value="1"/>
</dbReference>
<accession>A0A1Q9A879</accession>
<organism evidence="4 5">
    <name type="scientific">Allorhizobium taibaishanense</name>
    <dbReference type="NCBI Taxonomy" id="887144"/>
    <lineage>
        <taxon>Bacteria</taxon>
        <taxon>Pseudomonadati</taxon>
        <taxon>Pseudomonadota</taxon>
        <taxon>Alphaproteobacteria</taxon>
        <taxon>Hyphomicrobiales</taxon>
        <taxon>Rhizobiaceae</taxon>
        <taxon>Rhizobium/Agrobacterium group</taxon>
        <taxon>Allorhizobium</taxon>
    </lineage>
</organism>
<feature type="domain" description="Acyltransferase 3" evidence="2">
    <location>
        <begin position="17"/>
        <end position="325"/>
    </location>
</feature>
<dbReference type="GO" id="GO:0016747">
    <property type="term" value="F:acyltransferase activity, transferring groups other than amino-acyl groups"/>
    <property type="evidence" value="ECO:0007669"/>
    <property type="project" value="InterPro"/>
</dbReference>
<dbReference type="PANTHER" id="PTHR23028">
    <property type="entry name" value="ACETYLTRANSFERASE"/>
    <property type="match status" value="1"/>
</dbReference>
<feature type="transmembrane region" description="Helical" evidence="1">
    <location>
        <begin position="88"/>
        <end position="105"/>
    </location>
</feature>
<dbReference type="Pfam" id="PF01757">
    <property type="entry name" value="Acyl_transf_3"/>
    <property type="match status" value="1"/>
</dbReference>
<dbReference type="InterPro" id="IPR050879">
    <property type="entry name" value="Acyltransferase_3"/>
</dbReference>
<keyword evidence="1" id="KW-1133">Transmembrane helix</keyword>
<dbReference type="AlphaFoldDB" id="A0A1Q9A879"/>
<feature type="transmembrane region" description="Helical" evidence="1">
    <location>
        <begin position="246"/>
        <end position="265"/>
    </location>
</feature>
<dbReference type="GO" id="GO:0016020">
    <property type="term" value="C:membrane"/>
    <property type="evidence" value="ECO:0007669"/>
    <property type="project" value="TreeGrafter"/>
</dbReference>
<feature type="transmembrane region" description="Helical" evidence="1">
    <location>
        <begin position="190"/>
        <end position="212"/>
    </location>
</feature>
<name>A0A1Q9A879_9HYPH</name>
<dbReference type="GO" id="GO:0000271">
    <property type="term" value="P:polysaccharide biosynthetic process"/>
    <property type="evidence" value="ECO:0007669"/>
    <property type="project" value="TreeGrafter"/>
</dbReference>
<feature type="transmembrane region" description="Helical" evidence="1">
    <location>
        <begin position="224"/>
        <end position="240"/>
    </location>
</feature>
<feature type="transmembrane region" description="Helical" evidence="1">
    <location>
        <begin position="166"/>
        <end position="184"/>
    </location>
</feature>
<dbReference type="Proteomes" id="UP000544107">
    <property type="component" value="Unassembled WGS sequence"/>
</dbReference>
<feature type="transmembrane region" description="Helical" evidence="1">
    <location>
        <begin position="20"/>
        <end position="43"/>
    </location>
</feature>